<dbReference type="WBParaSite" id="TCONS_00003298.p1">
    <property type="protein sequence ID" value="TCONS_00003298.p1"/>
    <property type="gene ID" value="XLOC_003040"/>
</dbReference>
<reference evidence="9" key="1">
    <citation type="submission" date="2024-02" db="UniProtKB">
        <authorList>
            <consortium name="WormBaseParasite"/>
        </authorList>
    </citation>
    <scope>IDENTIFICATION</scope>
</reference>
<protein>
    <recommendedName>
        <fullName evidence="3">Metallo-beta-lactamase domain-containing protein 1</fullName>
    </recommendedName>
    <alternativeName>
        <fullName evidence="4">Endoribonuclease MBLAC1</fullName>
    </alternativeName>
</protein>
<dbReference type="Pfam" id="PF00753">
    <property type="entry name" value="Lactamase_B"/>
    <property type="match status" value="1"/>
</dbReference>
<evidence type="ECO:0000256" key="6">
    <source>
        <dbReference type="ARBA" id="ARBA00045869"/>
    </source>
</evidence>
<accession>A0AAF5CXZ3</accession>
<evidence type="ECO:0000313" key="9">
    <source>
        <dbReference type="WBParaSite" id="TCONS_00003298.p1"/>
    </source>
</evidence>
<comment type="subcellular location">
    <subcellularLocation>
        <location evidence="1">Cytoplasm</location>
        <location evidence="1">Cytosol</location>
    </subcellularLocation>
</comment>
<dbReference type="Proteomes" id="UP000035681">
    <property type="component" value="Unplaced"/>
</dbReference>
<dbReference type="SMART" id="SM00849">
    <property type="entry name" value="Lactamase_B"/>
    <property type="match status" value="1"/>
</dbReference>
<evidence type="ECO:0000256" key="5">
    <source>
        <dbReference type="ARBA" id="ARBA00044690"/>
    </source>
</evidence>
<dbReference type="InterPro" id="IPR001279">
    <property type="entry name" value="Metallo-B-lactamas"/>
</dbReference>
<dbReference type="AlphaFoldDB" id="A0AAF5CXZ3"/>
<dbReference type="PANTHER" id="PTHR23200:SF48">
    <property type="entry name" value="METALLO-BETA-LACTAMASE DOMAIN-CONTAINING PROTEIN 1"/>
    <property type="match status" value="1"/>
</dbReference>
<dbReference type="SUPFAM" id="SSF56281">
    <property type="entry name" value="Metallo-hydrolase/oxidoreductase"/>
    <property type="match status" value="1"/>
</dbReference>
<evidence type="ECO:0000313" key="8">
    <source>
        <dbReference type="Proteomes" id="UP000035681"/>
    </source>
</evidence>
<comment type="catalytic activity">
    <reaction evidence="5">
        <text>a ribonucleotidyl-ribonucleotide-RNA + H2O = a 3'-end ribonucleotide-RNA + a 5'-end 5'-phospho-ribonucleoside-RNA + H(+)</text>
        <dbReference type="Rhea" id="RHEA:68096"/>
        <dbReference type="Rhea" id="RHEA-COMP:15179"/>
        <dbReference type="Rhea" id="RHEA-COMP:17355"/>
        <dbReference type="Rhea" id="RHEA-COMP:17428"/>
        <dbReference type="ChEBI" id="CHEBI:15377"/>
        <dbReference type="ChEBI" id="CHEBI:15378"/>
        <dbReference type="ChEBI" id="CHEBI:74896"/>
        <dbReference type="ChEBI" id="CHEBI:138282"/>
        <dbReference type="ChEBI" id="CHEBI:173118"/>
    </reaction>
    <physiologicalReaction direction="left-to-right" evidence="5">
        <dbReference type="Rhea" id="RHEA:68097"/>
    </physiologicalReaction>
</comment>
<dbReference type="GO" id="GO:0005829">
    <property type="term" value="C:cytosol"/>
    <property type="evidence" value="ECO:0007669"/>
    <property type="project" value="UniProtKB-SubCell"/>
</dbReference>
<dbReference type="InterPro" id="IPR036866">
    <property type="entry name" value="RibonucZ/Hydroxyglut_hydro"/>
</dbReference>
<name>A0AAF5CXZ3_STRER</name>
<dbReference type="PANTHER" id="PTHR23200">
    <property type="entry name" value="METALLO-BETA-LACTAMASE DOMAIN-CONTAINING PROTEIN 1"/>
    <property type="match status" value="1"/>
</dbReference>
<evidence type="ECO:0000256" key="2">
    <source>
        <dbReference type="ARBA" id="ARBA00011738"/>
    </source>
</evidence>
<feature type="domain" description="Metallo-beta-lactamase" evidence="7">
    <location>
        <begin position="24"/>
        <end position="177"/>
    </location>
</feature>
<comment type="subunit">
    <text evidence="2">Homodimer.</text>
</comment>
<sequence>MSVITQLIEGYVSGDEATSTTKASGSVTLIESNNRILLFDCGDPWNEEELKESLFKKKCLKVNNITDVIISHWHIDHIGNLNAFENGKLRTSLEEFNEIEKLMNITIGMVKECHSNEDVYIIAFDGKDYTLVAGDLFENEDDIWNEKYWYSQSKNIYHQKLQRYLLSIKVNFIIPGHGPLFKLTERHKQKLYDDAFKGSDLIKIHTVIDNKYKCYIEGIDYCIIINDWNFNSDEEYKKITHFVVTHNIYDYFVNIKKFSNAKIIMDNDIAIKNSYFPNELNDQFKSDKEIIIGRSVYIKYNGKQLTVVAISSDGNFYTIVD</sequence>
<evidence type="ECO:0000256" key="4">
    <source>
        <dbReference type="ARBA" id="ARBA00032988"/>
    </source>
</evidence>
<comment type="function">
    <text evidence="6">Endoribonuclease that catalyzes the hydrolysis of histone-coding pre-mRNA 3'-end. Involved in histone pre-mRNA processing during the S-phase of the cell cycle, which is required for entering/progressing through S-phase. Cleaves histone pre-mRNA at a major and a minor cleavage site after the 5'-ACCCA-3' and the 5'-ACCCACA-3' sequence, respectively, and located downstream of the stem-loop. May require the presence of the HDE element located at the histone pre-RNA 3'-end to avoid non-specific cleavage.</text>
</comment>
<evidence type="ECO:0000256" key="1">
    <source>
        <dbReference type="ARBA" id="ARBA00004514"/>
    </source>
</evidence>
<dbReference type="Gene3D" id="3.60.15.10">
    <property type="entry name" value="Ribonuclease Z/Hydroxyacylglutathione hydrolase-like"/>
    <property type="match status" value="1"/>
</dbReference>
<organism evidence="8 9">
    <name type="scientific">Strongyloides stercoralis</name>
    <name type="common">Threadworm</name>
    <dbReference type="NCBI Taxonomy" id="6248"/>
    <lineage>
        <taxon>Eukaryota</taxon>
        <taxon>Metazoa</taxon>
        <taxon>Ecdysozoa</taxon>
        <taxon>Nematoda</taxon>
        <taxon>Chromadorea</taxon>
        <taxon>Rhabditida</taxon>
        <taxon>Tylenchina</taxon>
        <taxon>Panagrolaimomorpha</taxon>
        <taxon>Strongyloidoidea</taxon>
        <taxon>Strongyloididae</taxon>
        <taxon>Strongyloides</taxon>
    </lineage>
</organism>
<evidence type="ECO:0000259" key="7">
    <source>
        <dbReference type="SMART" id="SM00849"/>
    </source>
</evidence>
<proteinExistence type="predicted"/>
<dbReference type="InterPro" id="IPR039344">
    <property type="entry name" value="MBLAC1"/>
</dbReference>
<evidence type="ECO:0000256" key="3">
    <source>
        <dbReference type="ARBA" id="ARBA00014856"/>
    </source>
</evidence>
<keyword evidence="8" id="KW-1185">Reference proteome</keyword>